<dbReference type="Pfam" id="PF01436">
    <property type="entry name" value="NHL"/>
    <property type="match status" value="2"/>
</dbReference>
<dbReference type="Gene3D" id="2.40.10.500">
    <property type="match status" value="1"/>
</dbReference>
<dbReference type="EMBL" id="CAJNOM010000421">
    <property type="protein sequence ID" value="CAF1428055.1"/>
    <property type="molecule type" value="Genomic_DNA"/>
</dbReference>
<gene>
    <name evidence="3" type="ORF">BJG266_LOCUS24998</name>
    <name evidence="4" type="ORF">QVE165_LOCUS38763</name>
    <name evidence="5" type="ORF">QVE165_LOCUS38834</name>
</gene>
<evidence type="ECO:0000313" key="4">
    <source>
        <dbReference type="EMBL" id="CAF1428055.1"/>
    </source>
</evidence>
<dbReference type="AlphaFoldDB" id="A0A814U137"/>
<dbReference type="Proteomes" id="UP000663832">
    <property type="component" value="Unassembled WGS sequence"/>
</dbReference>
<dbReference type="PANTHER" id="PTHR24104">
    <property type="entry name" value="E3 UBIQUITIN-PROTEIN LIGASE NHLRC1-RELATED"/>
    <property type="match status" value="1"/>
</dbReference>
<keyword evidence="6" id="KW-1185">Reference proteome</keyword>
<dbReference type="PANTHER" id="PTHR24104:SF25">
    <property type="entry name" value="PROTEIN LIN-41"/>
    <property type="match status" value="1"/>
</dbReference>
<protein>
    <submittedName>
        <fullName evidence="3">Uncharacterized protein</fullName>
    </submittedName>
</protein>
<sequence length="468" mass="54219">MAIANNRTQCFTCNKNKITYPCEGCSQRFCLMDLTEHRQILNNELHHIINEYNQFKQRFSEQKSNPHDLSLIDQINQWEIESIEKIKQRAKDSREIVIRSSQTVLNNIEMKFNDLNEQIKQIQSENEYNEINLNYLKNQLNEMTQELNNPSNISIQQNSKPLINDVSINLLKKPTWNKWRQNAMTVVGGYGQGQKLNQLNRPTGIFIDRKKNIFITDCYNHRIVEWKHDANEGQIIAGRNGPGHRMDQLNFPTDVIVDQQNHSIIVADQGNRRVIQWLNQNQQILIDNIDCFGLAIDKYGFLYVSDYKKNEVRRWKMGESNNEGIKVAGGNGRGNQLNHPSFIFVDEDQSVYVSDRYNHRVMRWRKDVEEGTVVAGGNSEGANLNQLSYPAGVIVDDFGQIYVADFGNHRIMRWCEGKEEGKIIVGGNGRGNKSNQLNHPFRLSFDDEGNLYVGDWANHRIEKFETVL</sequence>
<proteinExistence type="predicted"/>
<dbReference type="InterPro" id="IPR050952">
    <property type="entry name" value="TRIM-NHL_E3_ligases"/>
</dbReference>
<dbReference type="SUPFAM" id="SSF101898">
    <property type="entry name" value="NHL repeat"/>
    <property type="match status" value="1"/>
</dbReference>
<dbReference type="PROSITE" id="PS51125">
    <property type="entry name" value="NHL"/>
    <property type="match status" value="1"/>
</dbReference>
<dbReference type="EMBL" id="CAJNOM010000423">
    <property type="protein sequence ID" value="CAF1429210.1"/>
    <property type="molecule type" value="Genomic_DNA"/>
</dbReference>
<organism evidence="3 7">
    <name type="scientific">Adineta steineri</name>
    <dbReference type="NCBI Taxonomy" id="433720"/>
    <lineage>
        <taxon>Eukaryota</taxon>
        <taxon>Metazoa</taxon>
        <taxon>Spiralia</taxon>
        <taxon>Gnathifera</taxon>
        <taxon>Rotifera</taxon>
        <taxon>Eurotatoria</taxon>
        <taxon>Bdelloidea</taxon>
        <taxon>Adinetida</taxon>
        <taxon>Adinetidae</taxon>
        <taxon>Adineta</taxon>
    </lineage>
</organism>
<dbReference type="Gene3D" id="2.120.10.30">
    <property type="entry name" value="TolB, C-terminal domain"/>
    <property type="match status" value="2"/>
</dbReference>
<dbReference type="Proteomes" id="UP000663877">
    <property type="component" value="Unassembled WGS sequence"/>
</dbReference>
<dbReference type="CDD" id="cd05819">
    <property type="entry name" value="NHL"/>
    <property type="match status" value="1"/>
</dbReference>
<name>A0A814U137_9BILA</name>
<evidence type="ECO:0000313" key="7">
    <source>
        <dbReference type="Proteomes" id="UP000663877"/>
    </source>
</evidence>
<evidence type="ECO:0000313" key="5">
    <source>
        <dbReference type="EMBL" id="CAF1429210.1"/>
    </source>
</evidence>
<feature type="repeat" description="NHL" evidence="2">
    <location>
        <begin position="379"/>
        <end position="411"/>
    </location>
</feature>
<dbReference type="InterPro" id="IPR001258">
    <property type="entry name" value="NHL_repeat"/>
</dbReference>
<dbReference type="GO" id="GO:0008270">
    <property type="term" value="F:zinc ion binding"/>
    <property type="evidence" value="ECO:0007669"/>
    <property type="project" value="UniProtKB-KW"/>
</dbReference>
<accession>A0A814U137</accession>
<keyword evidence="1" id="KW-0677">Repeat</keyword>
<comment type="caution">
    <text evidence="3">The sequence shown here is derived from an EMBL/GenBank/DDBJ whole genome shotgun (WGS) entry which is preliminary data.</text>
</comment>
<dbReference type="OrthoDB" id="342730at2759"/>
<evidence type="ECO:0000313" key="6">
    <source>
        <dbReference type="Proteomes" id="UP000663832"/>
    </source>
</evidence>
<dbReference type="EMBL" id="CAJNOI010000185">
    <property type="protein sequence ID" value="CAF1167415.1"/>
    <property type="molecule type" value="Genomic_DNA"/>
</dbReference>
<reference evidence="3" key="1">
    <citation type="submission" date="2021-02" db="EMBL/GenBank/DDBJ databases">
        <authorList>
            <person name="Nowell W R."/>
        </authorList>
    </citation>
    <scope>NUCLEOTIDE SEQUENCE</scope>
</reference>
<evidence type="ECO:0000256" key="1">
    <source>
        <dbReference type="ARBA" id="ARBA00022737"/>
    </source>
</evidence>
<evidence type="ECO:0000256" key="2">
    <source>
        <dbReference type="PROSITE-ProRule" id="PRU00504"/>
    </source>
</evidence>
<evidence type="ECO:0000313" key="3">
    <source>
        <dbReference type="EMBL" id="CAF1167415.1"/>
    </source>
</evidence>
<dbReference type="InterPro" id="IPR011042">
    <property type="entry name" value="6-blade_b-propeller_TolB-like"/>
</dbReference>